<dbReference type="Proteomes" id="UP000324029">
    <property type="component" value="Unassembled WGS sequence"/>
</dbReference>
<dbReference type="Gene3D" id="1.10.510.10">
    <property type="entry name" value="Transferase(Phosphotransferase) domain 1"/>
    <property type="match status" value="1"/>
</dbReference>
<dbReference type="GO" id="GO:0016301">
    <property type="term" value="F:kinase activity"/>
    <property type="evidence" value="ECO:0007669"/>
    <property type="project" value="UniProtKB-KW"/>
</dbReference>
<accession>A0A5D3GIX1</accession>
<dbReference type="RefSeq" id="WP_081372181.1">
    <property type="nucleotide sequence ID" value="NZ_VSRO01000001.1"/>
</dbReference>
<evidence type="ECO:0000256" key="1">
    <source>
        <dbReference type="SAM" id="MobiDB-lite"/>
    </source>
</evidence>
<proteinExistence type="predicted"/>
<protein>
    <submittedName>
        <fullName evidence="3">Protein kinase family protein</fullName>
    </submittedName>
</protein>
<keyword evidence="2" id="KW-0472">Membrane</keyword>
<feature type="region of interest" description="Disordered" evidence="1">
    <location>
        <begin position="472"/>
        <end position="533"/>
    </location>
</feature>
<keyword evidence="3" id="KW-0808">Transferase</keyword>
<sequence>MAYPTLEQYNEALQSPQLVLQDAELKHGRLKTSGLGLPLALCGGFALTYIVDLAGKRFALRCFHKESRELEQRYKAISARIKQLASPYFLPFDFIPNGIRIQGSTYPIVKMAWAQGRTLAEFLEGEHQNTQALQRLRQALAKLAGFLEQNQIAHGDIQPENVMVSADGGTVQLIDYDGMFVEGFQGAAATELGQVNFQHPKRTAKDFNQKLDRFSFLTLDVALQALAVSPSLWGVSRSEPSAVVFRRNDFLDPGSSIIFGEVLKLPSVASHAKNLARVVVGEFQNVPTLADFLQDKGVVGGAITFQQKATPSAVGYQGAYLVCDATKYVQVLAQVGSRIELIGQIHSVRTGWGANKKPYVFVNFSDWRGQAVKLAIWSDGMKAIGSNVPDKSWVGRWLSVTGLVDPPYKGQAKAVSYTHLSLTITASGQIQQLPEQEAQFRLRSFGLSPVVNSTPSRNADVLSSMGKGRVASVTPIQTAPPNVPPPKSSNQQLLEKMQAQASQAARQTTSAPQASTQWQSSPAPRPVSTPKRSSGIDWVGWLFIIIMGLGLLRACVK</sequence>
<evidence type="ECO:0000313" key="4">
    <source>
        <dbReference type="Proteomes" id="UP000324029"/>
    </source>
</evidence>
<evidence type="ECO:0000313" key="3">
    <source>
        <dbReference type="EMBL" id="TYK60422.1"/>
    </source>
</evidence>
<feature type="transmembrane region" description="Helical" evidence="2">
    <location>
        <begin position="538"/>
        <end position="556"/>
    </location>
</feature>
<evidence type="ECO:0000256" key="2">
    <source>
        <dbReference type="SAM" id="Phobius"/>
    </source>
</evidence>
<gene>
    <name evidence="3" type="ORF">FXO26_04720</name>
</gene>
<dbReference type="AlphaFoldDB" id="A0A5D3GIX1"/>
<organism evidence="3 4">
    <name type="scientific">Pseudomonas synxantha</name>
    <dbReference type="NCBI Taxonomy" id="47883"/>
    <lineage>
        <taxon>Bacteria</taxon>
        <taxon>Pseudomonadati</taxon>
        <taxon>Pseudomonadota</taxon>
        <taxon>Gammaproteobacteria</taxon>
        <taxon>Pseudomonadales</taxon>
        <taxon>Pseudomonadaceae</taxon>
        <taxon>Pseudomonas</taxon>
    </lineage>
</organism>
<dbReference type="EMBL" id="VSRO01000001">
    <property type="protein sequence ID" value="TYK60422.1"/>
    <property type="molecule type" value="Genomic_DNA"/>
</dbReference>
<name>A0A5D3GIX1_9PSED</name>
<comment type="caution">
    <text evidence="3">The sequence shown here is derived from an EMBL/GenBank/DDBJ whole genome shotgun (WGS) entry which is preliminary data.</text>
</comment>
<keyword evidence="2" id="KW-1133">Transmembrane helix</keyword>
<feature type="compositionally biased region" description="Low complexity" evidence="1">
    <location>
        <begin position="498"/>
        <end position="522"/>
    </location>
</feature>
<keyword evidence="3" id="KW-0418">Kinase</keyword>
<reference evidence="3 4" key="1">
    <citation type="submission" date="2019-08" db="EMBL/GenBank/DDBJ databases">
        <title>Subclass B2 metallo-beta lactamase from Pseudomonas synxantha.</title>
        <authorList>
            <person name="Poirel L."/>
            <person name="Palmieri M."/>
            <person name="Masseron A."/>
            <person name="Perreten V."/>
            <person name="Nordman P."/>
        </authorList>
    </citation>
    <scope>NUCLEOTIDE SEQUENCE [LARGE SCALE GENOMIC DNA]</scope>
    <source>
        <strain evidence="3 4">MCP106</strain>
    </source>
</reference>
<dbReference type="SUPFAM" id="SSF56112">
    <property type="entry name" value="Protein kinase-like (PK-like)"/>
    <property type="match status" value="1"/>
</dbReference>
<keyword evidence="2" id="KW-0812">Transmembrane</keyword>
<reference evidence="3 4" key="2">
    <citation type="submission" date="2019-08" db="EMBL/GenBank/DDBJ databases">
        <authorList>
            <person name="Brilhante M."/>
            <person name="Perreten V."/>
        </authorList>
    </citation>
    <scope>NUCLEOTIDE SEQUENCE [LARGE SCALE GENOMIC DNA]</scope>
    <source>
        <strain evidence="3 4">MCP106</strain>
    </source>
</reference>
<dbReference type="InterPro" id="IPR011009">
    <property type="entry name" value="Kinase-like_dom_sf"/>
</dbReference>